<keyword evidence="2" id="KW-1185">Reference proteome</keyword>
<evidence type="ECO:0000313" key="1">
    <source>
        <dbReference type="EMBL" id="AOR80511.1"/>
    </source>
</evidence>
<dbReference type="PANTHER" id="PTHR11941">
    <property type="entry name" value="ENOYL-COA HYDRATASE-RELATED"/>
    <property type="match status" value="1"/>
</dbReference>
<proteinExistence type="predicted"/>
<dbReference type="PANTHER" id="PTHR11941:SF54">
    <property type="entry name" value="ENOYL-COA HYDRATASE, MITOCHONDRIAL"/>
    <property type="match status" value="1"/>
</dbReference>
<dbReference type="Proteomes" id="UP000094626">
    <property type="component" value="Plasmid pSA2"/>
</dbReference>
<name>A0A1D8AEM3_9SPHN</name>
<evidence type="ECO:0000313" key="2">
    <source>
        <dbReference type="Proteomes" id="UP000094626"/>
    </source>
</evidence>
<dbReference type="InterPro" id="IPR001753">
    <property type="entry name" value="Enoyl-CoA_hydra/iso"/>
</dbReference>
<gene>
    <name evidence="1" type="ORF">BES08_27035</name>
</gene>
<dbReference type="SUPFAM" id="SSF52096">
    <property type="entry name" value="ClpP/crotonase"/>
    <property type="match status" value="1"/>
</dbReference>
<reference evidence="2" key="1">
    <citation type="journal article" date="2017" name="J. Biotechnol.">
        <title>Complete genome sequence of Novosphingobium resinovorum SA1, a versatile xenobiotic-degrading bacterium capable of utilizing sulfanilic acid.</title>
        <authorList>
            <person name="Hegedus B."/>
            <person name="Kos P.B."/>
            <person name="Balint B."/>
            <person name="Maroti G."/>
            <person name="Gan H.M."/>
            <person name="Perei K."/>
            <person name="Rakhely G."/>
        </authorList>
    </citation>
    <scope>NUCLEOTIDE SEQUENCE [LARGE SCALE GENOMIC DNA]</scope>
    <source>
        <strain evidence="2">SA1</strain>
    </source>
</reference>
<dbReference type="OrthoDB" id="5730382at2"/>
<dbReference type="KEGG" id="nre:BES08_27035"/>
<protein>
    <submittedName>
        <fullName evidence="1">Enoyl-CoA hydratase</fullName>
    </submittedName>
</protein>
<geneLocation type="plasmid" evidence="1 2">
    <name>pSA2</name>
</geneLocation>
<dbReference type="InterPro" id="IPR029045">
    <property type="entry name" value="ClpP/crotonase-like_dom_sf"/>
</dbReference>
<dbReference type="Pfam" id="PF00378">
    <property type="entry name" value="ECH_1"/>
    <property type="match status" value="1"/>
</dbReference>
<dbReference type="Gene3D" id="3.90.226.10">
    <property type="entry name" value="2-enoyl-CoA Hydratase, Chain A, domain 1"/>
    <property type="match status" value="1"/>
</dbReference>
<dbReference type="GO" id="GO:0003824">
    <property type="term" value="F:catalytic activity"/>
    <property type="evidence" value="ECO:0007669"/>
    <property type="project" value="UniProtKB-ARBA"/>
</dbReference>
<dbReference type="GO" id="GO:0006635">
    <property type="term" value="P:fatty acid beta-oxidation"/>
    <property type="evidence" value="ECO:0007669"/>
    <property type="project" value="TreeGrafter"/>
</dbReference>
<dbReference type="EMBL" id="CP017077">
    <property type="protein sequence ID" value="AOR80511.1"/>
    <property type="molecule type" value="Genomic_DNA"/>
</dbReference>
<dbReference type="RefSeq" id="WP_069709898.1">
    <property type="nucleotide sequence ID" value="NZ_CP017077.1"/>
</dbReference>
<keyword evidence="1" id="KW-0614">Plasmid</keyword>
<organism evidence="1 2">
    <name type="scientific">Novosphingobium resinovorum</name>
    <dbReference type="NCBI Taxonomy" id="158500"/>
    <lineage>
        <taxon>Bacteria</taxon>
        <taxon>Pseudomonadati</taxon>
        <taxon>Pseudomonadota</taxon>
        <taxon>Alphaproteobacteria</taxon>
        <taxon>Sphingomonadales</taxon>
        <taxon>Sphingomonadaceae</taxon>
        <taxon>Novosphingobium</taxon>
    </lineage>
</organism>
<sequence>MTYRDIEVTCADRVGTIAIHRPEARNSVRAETMDEIGRAVVQLTDDPDVGAIVLTAKGRHFVTGAEFSFLQDLSRTPALVVKDKVYRSFQGAARALWHCPKPTLCAFAGAAVTVGCELALVCDYRLVADTAFFQESWIKLGILPPLGGMMLLPRLVGLGPATDMVLRGRPMKADEALRLGLVVEVVAPEALAERREAFARELTQVAPQAYALAKQGLHRGLESTMEKEWAANVLAQAMLLGSEDFKEGLGAVMEKRAPAFTGR</sequence>
<dbReference type="AlphaFoldDB" id="A0A1D8AEM3"/>
<dbReference type="CDD" id="cd06558">
    <property type="entry name" value="crotonase-like"/>
    <property type="match status" value="1"/>
</dbReference>
<accession>A0A1D8AEM3</accession>